<evidence type="ECO:0000256" key="1">
    <source>
        <dbReference type="SAM" id="MobiDB-lite"/>
    </source>
</evidence>
<proteinExistence type="predicted"/>
<feature type="compositionally biased region" description="Low complexity" evidence="1">
    <location>
        <begin position="25"/>
        <end position="40"/>
    </location>
</feature>
<accession>A0AB34KIZ1</accession>
<feature type="compositionally biased region" description="Pro residues" evidence="1">
    <location>
        <begin position="54"/>
        <end position="71"/>
    </location>
</feature>
<comment type="caution">
    <text evidence="2">The sequence shown here is derived from an EMBL/GenBank/DDBJ whole genome shotgun (WGS) entry which is preliminary data.</text>
</comment>
<dbReference type="Proteomes" id="UP000803884">
    <property type="component" value="Unassembled WGS sequence"/>
</dbReference>
<organism evidence="2 3">
    <name type="scientific">Cladosporium halotolerans</name>
    <dbReference type="NCBI Taxonomy" id="1052096"/>
    <lineage>
        <taxon>Eukaryota</taxon>
        <taxon>Fungi</taxon>
        <taxon>Dikarya</taxon>
        <taxon>Ascomycota</taxon>
        <taxon>Pezizomycotina</taxon>
        <taxon>Dothideomycetes</taxon>
        <taxon>Dothideomycetidae</taxon>
        <taxon>Cladosporiales</taxon>
        <taxon>Cladosporiaceae</taxon>
        <taxon>Cladosporium</taxon>
    </lineage>
</organism>
<feature type="compositionally biased region" description="Polar residues" evidence="1">
    <location>
        <begin position="14"/>
        <end position="24"/>
    </location>
</feature>
<evidence type="ECO:0000313" key="3">
    <source>
        <dbReference type="Proteomes" id="UP000803884"/>
    </source>
</evidence>
<sequence length="241" mass="23946">MPPIPVHIDEPITPSKTQKPSQDNAATPSSASAGITTAAAAPPPAYPAAQPAAPAIPGPTPFAAAPRPPPTQTTQPAQNASPPPPQPGAVPAPPTTTSTLPPPPKQGTPFTAALNNLHAPPAPAPAPSSQGQNATTLSMGPAPPPPTTTTSHPTGYQQNLFAQELSPAQRASLDQQEETERRGSFFAGLPGGNVGAGAGGSASEGGDAAGSVWNTVKGWASAAGSKAAEVEADVWRRYGGK</sequence>
<dbReference type="RefSeq" id="XP_069228160.1">
    <property type="nucleotide sequence ID" value="XM_069374785.1"/>
</dbReference>
<reference evidence="2 3" key="1">
    <citation type="journal article" date="2020" name="Microbiol. Resour. Announc.">
        <title>Draft Genome Sequence of a Cladosporium Species Isolated from the Mesophotic Ascidian Didemnum maculosum.</title>
        <authorList>
            <person name="Gioti A."/>
            <person name="Siaperas R."/>
            <person name="Nikolaivits E."/>
            <person name="Le Goff G."/>
            <person name="Ouazzani J."/>
            <person name="Kotoulas G."/>
            <person name="Topakas E."/>
        </authorList>
    </citation>
    <scope>NUCLEOTIDE SEQUENCE [LARGE SCALE GENOMIC DNA]</scope>
    <source>
        <strain evidence="2 3">TM138-S3</strain>
    </source>
</reference>
<feature type="region of interest" description="Disordered" evidence="1">
    <location>
        <begin position="1"/>
        <end position="207"/>
    </location>
</feature>
<gene>
    <name evidence="2" type="ORF">WHR41_06180</name>
</gene>
<dbReference type="AlphaFoldDB" id="A0AB34KIZ1"/>
<name>A0AB34KIZ1_9PEZI</name>
<dbReference type="EMBL" id="JAAQHG020000022">
    <property type="protein sequence ID" value="KAL1585054.1"/>
    <property type="molecule type" value="Genomic_DNA"/>
</dbReference>
<protein>
    <submittedName>
        <fullName evidence="2">Uncharacterized protein</fullName>
    </submittedName>
</protein>
<feature type="compositionally biased region" description="Pro residues" evidence="1">
    <location>
        <begin position="81"/>
        <end position="106"/>
    </location>
</feature>
<keyword evidence="3" id="KW-1185">Reference proteome</keyword>
<feature type="compositionally biased region" description="Gly residues" evidence="1">
    <location>
        <begin position="189"/>
        <end position="203"/>
    </location>
</feature>
<evidence type="ECO:0000313" key="2">
    <source>
        <dbReference type="EMBL" id="KAL1585054.1"/>
    </source>
</evidence>
<dbReference type="PRINTS" id="PR01217">
    <property type="entry name" value="PRICHEXTENSN"/>
</dbReference>
<dbReference type="GeneID" id="96007623"/>